<gene>
    <name evidence="1" type="ORF">BLM47_00050</name>
</gene>
<proteinExistence type="predicted"/>
<dbReference type="AlphaFoldDB" id="A0A2A6E2N3"/>
<dbReference type="Gene3D" id="3.10.450.40">
    <property type="match status" value="1"/>
</dbReference>
<comment type="caution">
    <text evidence="1">The sequence shown here is derived from an EMBL/GenBank/DDBJ whole genome shotgun (WGS) entry which is preliminary data.</text>
</comment>
<reference evidence="1 2" key="1">
    <citation type="submission" date="2016-12" db="EMBL/GenBank/DDBJ databases">
        <title>Candidatus Reconcilibacillus cellulovorans genome.</title>
        <authorList>
            <person name="Kolinko S."/>
            <person name="Wu Y.-W."/>
            <person name="Tachea F."/>
            <person name="Denzel E."/>
            <person name="Hiras J."/>
            <person name="Baecker N."/>
            <person name="Chan L.J."/>
            <person name="Eichorst S.A."/>
            <person name="Frey D."/>
            <person name="Adams P.D."/>
            <person name="Pray T."/>
            <person name="Tanjore D."/>
            <person name="Petzold C.J."/>
            <person name="Gladden J.M."/>
            <person name="Simmons B.A."/>
            <person name="Singer S.W."/>
        </authorList>
    </citation>
    <scope>NUCLEOTIDE SEQUENCE [LARGE SCALE GENOMIC DNA]</scope>
    <source>
        <strain evidence="1">JTherm</strain>
    </source>
</reference>
<dbReference type="Pfam" id="PF10934">
    <property type="entry name" value="Sheath_initiator"/>
    <property type="match status" value="1"/>
</dbReference>
<dbReference type="EMBL" id="MOXJ01000001">
    <property type="protein sequence ID" value="PDO11568.1"/>
    <property type="molecule type" value="Genomic_DNA"/>
</dbReference>
<name>A0A2A6E2N3_9BACL</name>
<dbReference type="Proteomes" id="UP000243688">
    <property type="component" value="Unassembled WGS sequence"/>
</dbReference>
<evidence type="ECO:0008006" key="3">
    <source>
        <dbReference type="Google" id="ProtNLM"/>
    </source>
</evidence>
<evidence type="ECO:0000313" key="2">
    <source>
        <dbReference type="Proteomes" id="UP000243688"/>
    </source>
</evidence>
<organism evidence="1 2">
    <name type="scientific">Candidatus Reconcilbacillus cellulovorans</name>
    <dbReference type="NCBI Taxonomy" id="1906605"/>
    <lineage>
        <taxon>Bacteria</taxon>
        <taxon>Bacillati</taxon>
        <taxon>Bacillota</taxon>
        <taxon>Bacilli</taxon>
        <taxon>Bacillales</taxon>
        <taxon>Paenibacillaceae</taxon>
        <taxon>Candidatus Reconcilbacillus</taxon>
    </lineage>
</organism>
<protein>
    <recommendedName>
        <fullName evidence="3">DUF2634 domain-containing protein</fullName>
    </recommendedName>
</protein>
<sequence length="118" mass="13306">MKDIKIVDGDIVFEKGDLAIVEGVDELRQTVYIGMQTNQGEWFLNPEIGIRHAAFVGKKPNDEEMRAEIIRGAMQDERIQSVEDIRIERDMKNRKLTATFRAVAVSGESIEGEVTLNA</sequence>
<dbReference type="InterPro" id="IPR020288">
    <property type="entry name" value="Sheath_initiator"/>
</dbReference>
<accession>A0A2A6E2N3</accession>
<dbReference type="SUPFAM" id="SSF160719">
    <property type="entry name" value="gpW/gp25-like"/>
    <property type="match status" value="1"/>
</dbReference>
<evidence type="ECO:0000313" key="1">
    <source>
        <dbReference type="EMBL" id="PDO11568.1"/>
    </source>
</evidence>